<reference evidence="4" key="1">
    <citation type="journal article" date="2020" name="Stud. Mycol.">
        <title>101 Dothideomycetes genomes: a test case for predicting lifestyles and emergence of pathogens.</title>
        <authorList>
            <person name="Haridas S."/>
            <person name="Albert R."/>
            <person name="Binder M."/>
            <person name="Bloem J."/>
            <person name="Labutti K."/>
            <person name="Salamov A."/>
            <person name="Andreopoulos B."/>
            <person name="Baker S."/>
            <person name="Barry K."/>
            <person name="Bills G."/>
            <person name="Bluhm B."/>
            <person name="Cannon C."/>
            <person name="Castanera R."/>
            <person name="Culley D."/>
            <person name="Daum C."/>
            <person name="Ezra D."/>
            <person name="Gonzalez J."/>
            <person name="Henrissat B."/>
            <person name="Kuo A."/>
            <person name="Liang C."/>
            <person name="Lipzen A."/>
            <person name="Lutzoni F."/>
            <person name="Magnuson J."/>
            <person name="Mondo S."/>
            <person name="Nolan M."/>
            <person name="Ohm R."/>
            <person name="Pangilinan J."/>
            <person name="Park H.-J."/>
            <person name="Ramirez L."/>
            <person name="Alfaro M."/>
            <person name="Sun H."/>
            <person name="Tritt A."/>
            <person name="Yoshinaga Y."/>
            <person name="Zwiers L.-H."/>
            <person name="Turgeon B."/>
            <person name="Goodwin S."/>
            <person name="Spatafora J."/>
            <person name="Crous P."/>
            <person name="Grigoriev I."/>
        </authorList>
    </citation>
    <scope>NUCLEOTIDE SEQUENCE</scope>
    <source>
        <strain evidence="4">CBS 260.36</strain>
    </source>
</reference>
<dbReference type="Gene3D" id="1.10.10.1620">
    <property type="match status" value="1"/>
</dbReference>
<keyword evidence="5" id="KW-1185">Reference proteome</keyword>
<evidence type="ECO:0000313" key="4">
    <source>
        <dbReference type="EMBL" id="KAF2148559.1"/>
    </source>
</evidence>
<protein>
    <submittedName>
        <fullName evidence="4">FAD/NAD(P)-binding domain-containing protein</fullName>
    </submittedName>
</protein>
<evidence type="ECO:0000313" key="5">
    <source>
        <dbReference type="Proteomes" id="UP000799439"/>
    </source>
</evidence>
<dbReference type="SUPFAM" id="SSF54373">
    <property type="entry name" value="FAD-linked reductases, C-terminal domain"/>
    <property type="match status" value="1"/>
</dbReference>
<dbReference type="GO" id="GO:0006338">
    <property type="term" value="P:chromatin remodeling"/>
    <property type="evidence" value="ECO:0007669"/>
    <property type="project" value="TreeGrafter"/>
</dbReference>
<name>A0A9P4MG39_9PEZI</name>
<dbReference type="Proteomes" id="UP000799439">
    <property type="component" value="Unassembled WGS sequence"/>
</dbReference>
<dbReference type="Gene3D" id="3.90.660.10">
    <property type="match status" value="1"/>
</dbReference>
<dbReference type="PANTHER" id="PTHR10742">
    <property type="entry name" value="FLAVIN MONOAMINE OXIDASE"/>
    <property type="match status" value="1"/>
</dbReference>
<dbReference type="EMBL" id="ML996093">
    <property type="protein sequence ID" value="KAF2148559.1"/>
    <property type="molecule type" value="Genomic_DNA"/>
</dbReference>
<dbReference type="InterPro" id="IPR050281">
    <property type="entry name" value="Flavin_monoamine_oxidase"/>
</dbReference>
<accession>A0A9P4MG39</accession>
<organism evidence="4 5">
    <name type="scientific">Myriangium duriaei CBS 260.36</name>
    <dbReference type="NCBI Taxonomy" id="1168546"/>
    <lineage>
        <taxon>Eukaryota</taxon>
        <taxon>Fungi</taxon>
        <taxon>Dikarya</taxon>
        <taxon>Ascomycota</taxon>
        <taxon>Pezizomycotina</taxon>
        <taxon>Dothideomycetes</taxon>
        <taxon>Dothideomycetidae</taxon>
        <taxon>Myriangiales</taxon>
        <taxon>Myriangiaceae</taxon>
        <taxon>Myriangium</taxon>
    </lineage>
</organism>
<dbReference type="GO" id="GO:0050660">
    <property type="term" value="F:flavin adenine dinucleotide binding"/>
    <property type="evidence" value="ECO:0007669"/>
    <property type="project" value="TreeGrafter"/>
</dbReference>
<dbReference type="AlphaFoldDB" id="A0A9P4MG39"/>
<proteinExistence type="inferred from homology"/>
<feature type="domain" description="Amine oxidase" evidence="3">
    <location>
        <begin position="69"/>
        <end position="554"/>
    </location>
</feature>
<dbReference type="GO" id="GO:0003682">
    <property type="term" value="F:chromatin binding"/>
    <property type="evidence" value="ECO:0007669"/>
    <property type="project" value="TreeGrafter"/>
</dbReference>
<dbReference type="InterPro" id="IPR002937">
    <property type="entry name" value="Amino_oxidase"/>
</dbReference>
<dbReference type="Gene3D" id="3.50.50.60">
    <property type="entry name" value="FAD/NAD(P)-binding domain"/>
    <property type="match status" value="2"/>
</dbReference>
<dbReference type="SUPFAM" id="SSF51905">
    <property type="entry name" value="FAD/NAD(P)-binding domain"/>
    <property type="match status" value="1"/>
</dbReference>
<comment type="similarity">
    <text evidence="1">Belongs to the flavin monoamine oxidase family.</text>
</comment>
<dbReference type="GO" id="GO:0016491">
    <property type="term" value="F:oxidoreductase activity"/>
    <property type="evidence" value="ECO:0007669"/>
    <property type="project" value="UniProtKB-KW"/>
</dbReference>
<evidence type="ECO:0000259" key="3">
    <source>
        <dbReference type="Pfam" id="PF01593"/>
    </source>
</evidence>
<sequence length="608" mass="67539">MSGPNAPSLRAEYAKAILRQENLKQINLLQPTNPLTELPPKTIQSSLPDTIQEATPKGAPICIVGAGAAGLAVALCLQIAGYTNITIYESTDRHGGRCYTYKFQNGGPCDHNYYDVGAMRIPQTSTMQSTFNLITYLNDEKQQDVQLAEYIYDAGGEPSSYFGSDRPLDNTKFTNFMSGSEGNGGILADNFFIGPNAKPFDEAFQNYLGGPDKPDNYSTRAFLMIKNGSVIVYPVWAFADTAWAEMLDTSTGLFDQAFMETICDYYDFYLAKEKPWYRVEGGMQKLTDAMHDVITSQGARVHYQSPVAALTETSDANFIEVTYRDSQGVLQPRESYSAVFNTTAFGALQRMDLQGLNLSQLQQMAIRSLSYDRATKIAIKFSHNWWRDIWPQSGYKYGGVSSSDLSISNVVYPSWDDGNQPHTIIVSYSWAQDATRMAALVKQQDQEIVDKSDALIQLVFSNLVKIWAPVLKDQTKIQAFQANLDNYYQSHHAFAWSHNSQTTGGFALFGPGQFSDQYVQFTKPSCGNKFWICGEAVSAHHAWISGALDSAYHAVFTWMGGNRDRKGQKALKESSLGGGPGKHPAEVDETLVWHTLRIALDNRYSGDV</sequence>
<dbReference type="InterPro" id="IPR036188">
    <property type="entry name" value="FAD/NAD-bd_sf"/>
</dbReference>
<evidence type="ECO:0000256" key="2">
    <source>
        <dbReference type="ARBA" id="ARBA00023002"/>
    </source>
</evidence>
<dbReference type="OrthoDB" id="7777654at2759"/>
<evidence type="ECO:0000256" key="1">
    <source>
        <dbReference type="ARBA" id="ARBA00005995"/>
    </source>
</evidence>
<dbReference type="PANTHER" id="PTHR10742:SF386">
    <property type="entry name" value="LYSINE-SPECIFIC HISTONE DEMETHYLASE 1A"/>
    <property type="match status" value="1"/>
</dbReference>
<keyword evidence="2" id="KW-0560">Oxidoreductase</keyword>
<dbReference type="Pfam" id="PF01593">
    <property type="entry name" value="Amino_oxidase"/>
    <property type="match status" value="1"/>
</dbReference>
<gene>
    <name evidence="4" type="ORF">K461DRAFT_272035</name>
</gene>
<comment type="caution">
    <text evidence="4">The sequence shown here is derived from an EMBL/GenBank/DDBJ whole genome shotgun (WGS) entry which is preliminary data.</text>
</comment>